<feature type="transmembrane region" description="Helical" evidence="7">
    <location>
        <begin position="159"/>
        <end position="176"/>
    </location>
</feature>
<dbReference type="InterPro" id="IPR058533">
    <property type="entry name" value="Cation_efflux_TM"/>
</dbReference>
<dbReference type="EMBL" id="JAAIWM010000002">
    <property type="protein sequence ID" value="NEY71758.1"/>
    <property type="molecule type" value="Genomic_DNA"/>
</dbReference>
<evidence type="ECO:0000256" key="1">
    <source>
        <dbReference type="ARBA" id="ARBA00004141"/>
    </source>
</evidence>
<feature type="domain" description="Cation efflux protein cytoplasmic" evidence="9">
    <location>
        <begin position="218"/>
        <end position="295"/>
    </location>
</feature>
<accession>A0A6M0Q9N0</accession>
<feature type="transmembrane region" description="Helical" evidence="7">
    <location>
        <begin position="116"/>
        <end position="133"/>
    </location>
</feature>
<feature type="transmembrane region" description="Helical" evidence="7">
    <location>
        <begin position="12"/>
        <end position="34"/>
    </location>
</feature>
<feature type="domain" description="Cation efflux protein transmembrane" evidence="8">
    <location>
        <begin position="16"/>
        <end position="210"/>
    </location>
</feature>
<comment type="similarity">
    <text evidence="2">Belongs to the cation diffusion facilitator (CDF) transporter (TC 2.A.4) family.</text>
</comment>
<dbReference type="AlphaFoldDB" id="A0A6M0Q9N0"/>
<dbReference type="InterPro" id="IPR050291">
    <property type="entry name" value="CDF_Transporter"/>
</dbReference>
<dbReference type="Gene3D" id="1.20.1510.10">
    <property type="entry name" value="Cation efflux protein transmembrane domain"/>
    <property type="match status" value="1"/>
</dbReference>
<dbReference type="Pfam" id="PF01545">
    <property type="entry name" value="Cation_efflux"/>
    <property type="match status" value="1"/>
</dbReference>
<dbReference type="Proteomes" id="UP000481043">
    <property type="component" value="Unassembled WGS sequence"/>
</dbReference>
<comment type="subcellular location">
    <subcellularLocation>
        <location evidence="1">Membrane</location>
        <topology evidence="1">Multi-pass membrane protein</topology>
    </subcellularLocation>
</comment>
<dbReference type="GO" id="GO:0008324">
    <property type="term" value="F:monoatomic cation transmembrane transporter activity"/>
    <property type="evidence" value="ECO:0007669"/>
    <property type="project" value="InterPro"/>
</dbReference>
<dbReference type="InterPro" id="IPR027469">
    <property type="entry name" value="Cation_efflux_TMD_sf"/>
</dbReference>
<keyword evidence="6 7" id="KW-0472">Membrane</keyword>
<evidence type="ECO:0000259" key="9">
    <source>
        <dbReference type="Pfam" id="PF16916"/>
    </source>
</evidence>
<name>A0A6M0Q9N0_9BACI</name>
<evidence type="ECO:0000256" key="4">
    <source>
        <dbReference type="ARBA" id="ARBA00022692"/>
    </source>
</evidence>
<dbReference type="Pfam" id="PF16916">
    <property type="entry name" value="ZT_dimer"/>
    <property type="match status" value="1"/>
</dbReference>
<dbReference type="PANTHER" id="PTHR43840">
    <property type="entry name" value="MITOCHONDRIAL METAL TRANSPORTER 1-RELATED"/>
    <property type="match status" value="1"/>
</dbReference>
<evidence type="ECO:0000256" key="3">
    <source>
        <dbReference type="ARBA" id="ARBA00022448"/>
    </source>
</evidence>
<evidence type="ECO:0000259" key="8">
    <source>
        <dbReference type="Pfam" id="PF01545"/>
    </source>
</evidence>
<protein>
    <submittedName>
        <fullName evidence="10">Cation transporter</fullName>
    </submittedName>
</protein>
<dbReference type="PANTHER" id="PTHR43840:SF15">
    <property type="entry name" value="MITOCHONDRIAL METAL TRANSPORTER 1-RELATED"/>
    <property type="match status" value="1"/>
</dbReference>
<organism evidence="10 11">
    <name type="scientific">Bacillus mesophilus</name>
    <dbReference type="NCBI Taxonomy" id="1808955"/>
    <lineage>
        <taxon>Bacteria</taxon>
        <taxon>Bacillati</taxon>
        <taxon>Bacillota</taxon>
        <taxon>Bacilli</taxon>
        <taxon>Bacillales</taxon>
        <taxon>Bacillaceae</taxon>
        <taxon>Bacillus</taxon>
    </lineage>
</organism>
<feature type="transmembrane region" description="Helical" evidence="7">
    <location>
        <begin position="40"/>
        <end position="62"/>
    </location>
</feature>
<keyword evidence="3" id="KW-0813">Transport</keyword>
<keyword evidence="11" id="KW-1185">Reference proteome</keyword>
<dbReference type="RefSeq" id="WP_163179191.1">
    <property type="nucleotide sequence ID" value="NZ_JAAIWM010000002.1"/>
</dbReference>
<evidence type="ECO:0000313" key="10">
    <source>
        <dbReference type="EMBL" id="NEY71758.1"/>
    </source>
</evidence>
<dbReference type="NCBIfam" id="TIGR01297">
    <property type="entry name" value="CDF"/>
    <property type="match status" value="1"/>
</dbReference>
<evidence type="ECO:0000256" key="5">
    <source>
        <dbReference type="ARBA" id="ARBA00022989"/>
    </source>
</evidence>
<dbReference type="InterPro" id="IPR036837">
    <property type="entry name" value="Cation_efflux_CTD_sf"/>
</dbReference>
<feature type="transmembrane region" description="Helical" evidence="7">
    <location>
        <begin position="182"/>
        <end position="203"/>
    </location>
</feature>
<dbReference type="InterPro" id="IPR002524">
    <property type="entry name" value="Cation_efflux"/>
</dbReference>
<dbReference type="InterPro" id="IPR027470">
    <property type="entry name" value="Cation_efflux_CTD"/>
</dbReference>
<evidence type="ECO:0000256" key="6">
    <source>
        <dbReference type="ARBA" id="ARBA00023136"/>
    </source>
</evidence>
<keyword evidence="4 7" id="KW-0812">Transmembrane</keyword>
<evidence type="ECO:0000313" key="11">
    <source>
        <dbReference type="Proteomes" id="UP000481043"/>
    </source>
</evidence>
<dbReference type="Gene3D" id="3.30.70.1350">
    <property type="entry name" value="Cation efflux protein, cytoplasmic domain"/>
    <property type="match status" value="1"/>
</dbReference>
<dbReference type="GO" id="GO:0016020">
    <property type="term" value="C:membrane"/>
    <property type="evidence" value="ECO:0007669"/>
    <property type="project" value="UniProtKB-SubCell"/>
</dbReference>
<dbReference type="FunFam" id="1.20.1510.10:FF:000006">
    <property type="entry name" value="Divalent cation efflux transporter"/>
    <property type="match status" value="1"/>
</dbReference>
<reference evidence="10 11" key="1">
    <citation type="submission" date="2020-02" db="EMBL/GenBank/DDBJ databases">
        <title>Bacillus aquiflavi sp. nov., isolated from yellow water of strong flavor Chinese baijiu in Yibin region of China.</title>
        <authorList>
            <person name="Xie J."/>
        </authorList>
    </citation>
    <scope>NUCLEOTIDE SEQUENCE [LARGE SCALE GENOMIC DNA]</scope>
    <source>
        <strain evidence="10 11">SA4</strain>
    </source>
</reference>
<evidence type="ECO:0000256" key="2">
    <source>
        <dbReference type="ARBA" id="ARBA00008114"/>
    </source>
</evidence>
<keyword evidence="5 7" id="KW-1133">Transmembrane helix</keyword>
<sequence length="299" mass="32769">MGEHKDRFKEAEFAAMVGVVGNIVLALIKGIVGVTSNSRALVADAVHSASDIAGSFAVYIGLRAAKQPPDEDHPYGHGKAESIAAIIVSVLLFLVGIEIGKSSVQSFFHEISAPKMAAVYAVVFSIIVKEWMFQYKYKLGKRINSDAIIVNAYEHRSDVFSSIAALVGISGAIIGGKLGLEWMVYLDPVAGLVVALMIIRIAWKLGAESIHNTLDHVLHDEDTKELREIVIQVDGVKKIDALFAREHGHYVIVDLKISVDPYITVEEGHRIGKNVKEKLLEHSQVQDVLIHVNPYNEED</sequence>
<dbReference type="SUPFAM" id="SSF161111">
    <property type="entry name" value="Cation efflux protein transmembrane domain-like"/>
    <property type="match status" value="1"/>
</dbReference>
<dbReference type="SUPFAM" id="SSF160240">
    <property type="entry name" value="Cation efflux protein cytoplasmic domain-like"/>
    <property type="match status" value="1"/>
</dbReference>
<evidence type="ECO:0000256" key="7">
    <source>
        <dbReference type="SAM" id="Phobius"/>
    </source>
</evidence>
<comment type="caution">
    <text evidence="10">The sequence shown here is derived from an EMBL/GenBank/DDBJ whole genome shotgun (WGS) entry which is preliminary data.</text>
</comment>
<gene>
    <name evidence="10" type="ORF">G4D63_08360</name>
</gene>
<proteinExistence type="inferred from homology"/>
<feature type="transmembrane region" description="Helical" evidence="7">
    <location>
        <begin position="83"/>
        <end position="104"/>
    </location>
</feature>